<dbReference type="PANTHER" id="PTHR21266">
    <property type="entry name" value="IRON-SULFUR DOMAIN CONTAINING PROTEIN"/>
    <property type="match status" value="1"/>
</dbReference>
<accession>A0ABX8TEN4</accession>
<keyword evidence="1" id="KW-0560">Oxidoreductase</keyword>
<dbReference type="EMBL" id="CP080034">
    <property type="protein sequence ID" value="QYC09636.1"/>
    <property type="molecule type" value="Genomic_DNA"/>
</dbReference>
<gene>
    <name evidence="3" type="ORF">KWG56_13735</name>
</gene>
<sequence length="333" mass="36058">MAADDATSACRSGAPDNRGEAAVTLAQAPVAGDASLASLPERPASPRFGAPLQAWYPVAREAEARRGVRTRLHGRMIVLRRNEAGAIVAPHQPHLLVVVRAGLVWARQDDGPGQVVPPLIEDPIGGGDLPMIACSEVEVETDYDQAVLGLVDPAHVPMVHDAWWWRASSKRRVKTKQYAPSPFGFTATAADAFASAPAYALTGASRRIAIEFRLPSTRIERVEAEGFRLVNLTTVTPTAPGSVTLRNTIYCSVTPMRALHPFLSALGRAFLEQDARILRRLESRPAPGHPLLFVGAPDQPSLWYYQCKAALSRATDDAPFANPVRATVLQWRT</sequence>
<organism evidence="3 4">
    <name type="scientific">Brevundimonas nasdae</name>
    <dbReference type="NCBI Taxonomy" id="172043"/>
    <lineage>
        <taxon>Bacteria</taxon>
        <taxon>Pseudomonadati</taxon>
        <taxon>Pseudomonadota</taxon>
        <taxon>Alphaproteobacteria</taxon>
        <taxon>Caulobacterales</taxon>
        <taxon>Caulobacteraceae</taxon>
        <taxon>Brevundimonas</taxon>
    </lineage>
</organism>
<reference evidence="3 4" key="1">
    <citation type="submission" date="2021-07" db="EMBL/GenBank/DDBJ databases">
        <title>Isolation and characterization of bacteria from a gold mining with a capacity of golden bioaccumulation.</title>
        <authorList>
            <person name="Yang X.J."/>
        </authorList>
    </citation>
    <scope>NUCLEOTIDE SEQUENCE [LARGE SCALE GENOMIC DNA]</scope>
    <source>
        <strain evidence="3 4">Au29</strain>
    </source>
</reference>
<evidence type="ECO:0000313" key="4">
    <source>
        <dbReference type="Proteomes" id="UP000824334"/>
    </source>
</evidence>
<feature type="region of interest" description="Disordered" evidence="2">
    <location>
        <begin position="1"/>
        <end position="20"/>
    </location>
</feature>
<evidence type="ECO:0000313" key="3">
    <source>
        <dbReference type="EMBL" id="QYC09636.1"/>
    </source>
</evidence>
<dbReference type="PANTHER" id="PTHR21266:SF60">
    <property type="entry name" value="3-KETOSTEROID-9-ALPHA-MONOOXYGENASE, OXYGENASE COMPONENT"/>
    <property type="match status" value="1"/>
</dbReference>
<dbReference type="InterPro" id="IPR050584">
    <property type="entry name" value="Cholesterol_7-desaturase"/>
</dbReference>
<name>A0ABX8TEN4_9CAUL</name>
<dbReference type="GeneID" id="94376343"/>
<dbReference type="Proteomes" id="UP000824334">
    <property type="component" value="Chromosome"/>
</dbReference>
<dbReference type="RefSeq" id="WP_219355192.1">
    <property type="nucleotide sequence ID" value="NZ_CP080034.1"/>
</dbReference>
<protein>
    <submittedName>
        <fullName evidence="3">Uncharacterized protein</fullName>
    </submittedName>
</protein>
<proteinExistence type="predicted"/>
<keyword evidence="4" id="KW-1185">Reference proteome</keyword>
<evidence type="ECO:0000256" key="2">
    <source>
        <dbReference type="SAM" id="MobiDB-lite"/>
    </source>
</evidence>
<evidence type="ECO:0000256" key="1">
    <source>
        <dbReference type="ARBA" id="ARBA00023002"/>
    </source>
</evidence>